<sequence>MDEPSPNLSLDVDRLLKCYSDVSERANNMSDDRTLQPPGPVLTLSAKLKCPQESQNQFPFKTALKKERKKSF</sequence>
<dbReference type="Proteomes" id="UP001558613">
    <property type="component" value="Unassembled WGS sequence"/>
</dbReference>
<reference evidence="1 2" key="1">
    <citation type="submission" date="2023-09" db="EMBL/GenBank/DDBJ databases">
        <authorList>
            <person name="Wang M."/>
        </authorList>
    </citation>
    <scope>NUCLEOTIDE SEQUENCE [LARGE SCALE GENOMIC DNA]</scope>
    <source>
        <strain evidence="1">GT-2023</strain>
        <tissue evidence="1">Liver</tissue>
    </source>
</reference>
<keyword evidence="2" id="KW-1185">Reference proteome</keyword>
<comment type="caution">
    <text evidence="1">The sequence shown here is derived from an EMBL/GenBank/DDBJ whole genome shotgun (WGS) entry which is preliminary data.</text>
</comment>
<evidence type="ECO:0000313" key="2">
    <source>
        <dbReference type="Proteomes" id="UP001558613"/>
    </source>
</evidence>
<name>A0ABR3LN20_9TELE</name>
<proteinExistence type="predicted"/>
<accession>A0ABR3LN20</accession>
<dbReference type="EMBL" id="JAYMGO010000021">
    <property type="protein sequence ID" value="KAL1253471.1"/>
    <property type="molecule type" value="Genomic_DNA"/>
</dbReference>
<gene>
    <name evidence="1" type="ORF">QQF64_018164</name>
</gene>
<protein>
    <submittedName>
        <fullName evidence="1">Uncharacterized protein</fullName>
    </submittedName>
</protein>
<evidence type="ECO:0000313" key="1">
    <source>
        <dbReference type="EMBL" id="KAL1253471.1"/>
    </source>
</evidence>
<organism evidence="1 2">
    <name type="scientific">Cirrhinus molitorella</name>
    <name type="common">mud carp</name>
    <dbReference type="NCBI Taxonomy" id="172907"/>
    <lineage>
        <taxon>Eukaryota</taxon>
        <taxon>Metazoa</taxon>
        <taxon>Chordata</taxon>
        <taxon>Craniata</taxon>
        <taxon>Vertebrata</taxon>
        <taxon>Euteleostomi</taxon>
        <taxon>Actinopterygii</taxon>
        <taxon>Neopterygii</taxon>
        <taxon>Teleostei</taxon>
        <taxon>Ostariophysi</taxon>
        <taxon>Cypriniformes</taxon>
        <taxon>Cyprinidae</taxon>
        <taxon>Labeoninae</taxon>
        <taxon>Labeonini</taxon>
        <taxon>Cirrhinus</taxon>
    </lineage>
</organism>